<reference evidence="1" key="1">
    <citation type="journal article" date="2017" name="Science">
        <title>Giant viruses with an expanded complement of translation system components.</title>
        <authorList>
            <person name="Schulz F."/>
            <person name="Yutin N."/>
            <person name="Ivanova N.N."/>
            <person name="Ortega D.R."/>
            <person name="Lee T.K."/>
            <person name="Vierheilig J."/>
            <person name="Daims H."/>
            <person name="Horn M."/>
            <person name="Wagner M."/>
            <person name="Jensen G.J."/>
            <person name="Kyrpides N.C."/>
            <person name="Koonin E.V."/>
            <person name="Woyke T."/>
        </authorList>
    </citation>
    <scope>NUCLEOTIDE SEQUENCE</scope>
    <source>
        <strain evidence="1">CTV1</strain>
    </source>
</reference>
<gene>
    <name evidence="1" type="ORF">Catovirus_2_80</name>
</gene>
<protein>
    <submittedName>
        <fullName evidence="1">Uncharacterized protein</fullName>
    </submittedName>
</protein>
<proteinExistence type="predicted"/>
<sequence>MNNICKLKFSWRCDEDFISTMDGLYENSLKINNGHNSKLESVWRANGVVPSTSGNSYFQFPEIVYGRIQFLEPKDEILKMHSESISNRKTDYLNYSIVNAEDFSDDESIYEDFFDEHDVEDPNDDFVEANV</sequence>
<accession>A0A1V0SBS7</accession>
<organism evidence="1">
    <name type="scientific">Catovirus CTV1</name>
    <dbReference type="NCBI Taxonomy" id="1977631"/>
    <lineage>
        <taxon>Viruses</taxon>
        <taxon>Varidnaviria</taxon>
        <taxon>Bamfordvirae</taxon>
        <taxon>Nucleocytoviricota</taxon>
        <taxon>Megaviricetes</taxon>
        <taxon>Imitervirales</taxon>
        <taxon>Mimiviridae</taxon>
        <taxon>Klosneuvirinae</taxon>
        <taxon>Catovirus</taxon>
    </lineage>
</organism>
<name>A0A1V0SBS7_9VIRU</name>
<evidence type="ECO:0000313" key="1">
    <source>
        <dbReference type="EMBL" id="ARF09131.1"/>
    </source>
</evidence>
<dbReference type="EMBL" id="KY684084">
    <property type="protein sequence ID" value="ARF09131.1"/>
    <property type="molecule type" value="Genomic_DNA"/>
</dbReference>